<dbReference type="Pfam" id="PF00535">
    <property type="entry name" value="Glycos_transf_2"/>
    <property type="match status" value="1"/>
</dbReference>
<dbReference type="PANTHER" id="PTHR43179:SF7">
    <property type="entry name" value="RHAMNOSYLTRANSFERASE WBBL"/>
    <property type="match status" value="1"/>
</dbReference>
<evidence type="ECO:0000259" key="1">
    <source>
        <dbReference type="Pfam" id="PF00535"/>
    </source>
</evidence>
<gene>
    <name evidence="2" type="ORF">GCM10007368_07200</name>
</gene>
<feature type="domain" description="Glycosyltransferase 2-like" evidence="1">
    <location>
        <begin position="6"/>
        <end position="143"/>
    </location>
</feature>
<dbReference type="SUPFAM" id="SSF53448">
    <property type="entry name" value="Nucleotide-diphospho-sugar transferases"/>
    <property type="match status" value="1"/>
</dbReference>
<keyword evidence="3" id="KW-1185">Reference proteome</keyword>
<reference evidence="3" key="1">
    <citation type="journal article" date="2019" name="Int. J. Syst. Evol. Microbiol.">
        <title>The Global Catalogue of Microorganisms (GCM) 10K type strain sequencing project: providing services to taxonomists for standard genome sequencing and annotation.</title>
        <authorList>
            <consortium name="The Broad Institute Genomics Platform"/>
            <consortium name="The Broad Institute Genome Sequencing Center for Infectious Disease"/>
            <person name="Wu L."/>
            <person name="Ma J."/>
        </authorList>
    </citation>
    <scope>NUCLEOTIDE SEQUENCE [LARGE SCALE GENOMIC DNA]</scope>
    <source>
        <strain evidence="3">CCM 8653</strain>
    </source>
</reference>
<dbReference type="PANTHER" id="PTHR43179">
    <property type="entry name" value="RHAMNOSYLTRANSFERASE WBBL"/>
    <property type="match status" value="1"/>
</dbReference>
<dbReference type="CDD" id="cd04186">
    <property type="entry name" value="GT_2_like_c"/>
    <property type="match status" value="1"/>
</dbReference>
<protein>
    <submittedName>
        <fullName evidence="2">Glycosyl transferase</fullName>
    </submittedName>
</protein>
<dbReference type="GO" id="GO:0016740">
    <property type="term" value="F:transferase activity"/>
    <property type="evidence" value="ECO:0007669"/>
    <property type="project" value="UniProtKB-KW"/>
</dbReference>
<dbReference type="InterPro" id="IPR029044">
    <property type="entry name" value="Nucleotide-diphossugar_trans"/>
</dbReference>
<proteinExistence type="predicted"/>
<sequence>MDRLQIIVVTYGRPDLVARCLSSVRLSAPDKTTVHVVDNCSPDDTPDVVAARFPEFILHRRKSNDGFAVANNEVLSDISADYVLLLNPDTEISPGILDQLLDGMDGAPDVGIVGCRLVTADGTLDHAAKRRIPRPWTAARYFALRLVGRTGTAYTAPDVGEFDVADVEAVNGAFMLVRSEAVREVGPLDGRFWMYAEDLDWCVRMRSQGWRIVYDGRVSATHLKGGSSGRTRPLRLNFHFHRSMVLFYLKHQRGHPLVDAGVVLGIWLRFALSTAVSGLVQAADVSRAAVRSRAAVAGS</sequence>
<comment type="caution">
    <text evidence="2">The sequence shown here is derived from an EMBL/GenBank/DDBJ whole genome shotgun (WGS) entry which is preliminary data.</text>
</comment>
<accession>A0ABQ2B5G2</accession>
<dbReference type="InterPro" id="IPR001173">
    <property type="entry name" value="Glyco_trans_2-like"/>
</dbReference>
<keyword evidence="2" id="KW-0808">Transferase</keyword>
<dbReference type="EMBL" id="BMDG01000002">
    <property type="protein sequence ID" value="GGI05644.1"/>
    <property type="molecule type" value="Genomic_DNA"/>
</dbReference>
<evidence type="ECO:0000313" key="3">
    <source>
        <dbReference type="Proteomes" id="UP000632535"/>
    </source>
</evidence>
<organism evidence="2 3">
    <name type="scientific">Isoptericola cucumis</name>
    <dbReference type="NCBI Taxonomy" id="1776856"/>
    <lineage>
        <taxon>Bacteria</taxon>
        <taxon>Bacillati</taxon>
        <taxon>Actinomycetota</taxon>
        <taxon>Actinomycetes</taxon>
        <taxon>Micrococcales</taxon>
        <taxon>Promicromonosporaceae</taxon>
        <taxon>Isoptericola</taxon>
    </lineage>
</organism>
<dbReference type="Gene3D" id="3.90.550.10">
    <property type="entry name" value="Spore Coat Polysaccharide Biosynthesis Protein SpsA, Chain A"/>
    <property type="match status" value="1"/>
</dbReference>
<evidence type="ECO:0000313" key="2">
    <source>
        <dbReference type="EMBL" id="GGI05644.1"/>
    </source>
</evidence>
<dbReference type="RefSeq" id="WP_188522285.1">
    <property type="nucleotide sequence ID" value="NZ_BMDG01000002.1"/>
</dbReference>
<name>A0ABQ2B5G2_9MICO</name>
<dbReference type="Proteomes" id="UP000632535">
    <property type="component" value="Unassembled WGS sequence"/>
</dbReference>